<organism evidence="1 2">
    <name type="scientific">Mycobacterium simiae</name>
    <name type="common">Mycobacterium habana</name>
    <dbReference type="NCBI Taxonomy" id="1784"/>
    <lineage>
        <taxon>Bacteria</taxon>
        <taxon>Bacillati</taxon>
        <taxon>Actinomycetota</taxon>
        <taxon>Actinomycetes</taxon>
        <taxon>Mycobacteriales</taxon>
        <taxon>Mycobacteriaceae</taxon>
        <taxon>Mycobacterium</taxon>
        <taxon>Mycobacterium simiae complex</taxon>
    </lineage>
</organism>
<dbReference type="OrthoDB" id="4077754at2"/>
<dbReference type="InterPro" id="IPR048868">
    <property type="entry name" value="OGG-like_put"/>
</dbReference>
<reference evidence="1 2" key="1">
    <citation type="submission" date="2019-09" db="EMBL/GenBank/DDBJ databases">
        <title>Report of infection by Mycobacterium simiae a patient suffering from pulmonary tuberculosis.</title>
        <authorList>
            <person name="Mohanty P.S."/>
            <person name="Bansal A.K."/>
            <person name="Singh H."/>
            <person name="Sharma S."/>
            <person name="Patil S.A."/>
            <person name="Upadhaya P."/>
            <person name="Singh P.K."/>
            <person name="Kumar D."/>
            <person name="Kumar S."/>
            <person name="Singh R.K."/>
            <person name="Chaudhary B."/>
        </authorList>
    </citation>
    <scope>NUCLEOTIDE SEQUENCE [LARGE SCALE GENOMIC DNA]</scope>
    <source>
        <strain evidence="1 2">JAL-560-SIM</strain>
    </source>
</reference>
<dbReference type="EMBL" id="VTZN01000035">
    <property type="protein sequence ID" value="KAA1250688.1"/>
    <property type="molecule type" value="Genomic_DNA"/>
</dbReference>
<comment type="caution">
    <text evidence="1">The sequence shown here is derived from an EMBL/GenBank/DDBJ whole genome shotgun (WGS) entry which is preliminary data.</text>
</comment>
<sequence length="110" mass="11932">MGKRRPGIRAHRYPEIVASTDGRLHDMLAAAAAAASQDVIAGYAMLFGGHDPKHRAATNAEPWTRIDSFGPAFFTKFLYFTTSGALILDNVLAKKVKALSKIPYLVQTNG</sequence>
<name>A0A5B1BPK2_MYCSI</name>
<proteinExistence type="predicted"/>
<evidence type="ECO:0000313" key="1">
    <source>
        <dbReference type="EMBL" id="KAA1250688.1"/>
    </source>
</evidence>
<evidence type="ECO:0000313" key="2">
    <source>
        <dbReference type="Proteomes" id="UP000324701"/>
    </source>
</evidence>
<accession>A0A5B1BPK2</accession>
<dbReference type="Pfam" id="PF21790">
    <property type="entry name" value="OGG"/>
    <property type="match status" value="1"/>
</dbReference>
<dbReference type="AlphaFoldDB" id="A0A5B1BPK2"/>
<keyword evidence="2" id="KW-1185">Reference proteome</keyword>
<protein>
    <submittedName>
        <fullName evidence="1">Uncharacterized protein</fullName>
    </submittedName>
</protein>
<dbReference type="Proteomes" id="UP000324701">
    <property type="component" value="Unassembled WGS sequence"/>
</dbReference>
<gene>
    <name evidence="1" type="ORF">F0Q45_08315</name>
</gene>